<gene>
    <name evidence="2" type="primary">Parp14_1</name>
    <name evidence="2" type="ORF">NOTORN_R04322</name>
</gene>
<protein>
    <submittedName>
        <fullName evidence="2">PAR14 polymerase</fullName>
    </submittedName>
</protein>
<feature type="domain" description="PARP14 second RRM" evidence="1">
    <location>
        <begin position="4"/>
        <end position="82"/>
    </location>
</feature>
<sequence>STKISPLVALENVQHLSTEGLCRLLENASGFRVHEDFRVEMIPEKSTAVLSLLKSIDAQEFVKFCAESKQLQKFKITARLLELTPSIKAENIPAGISTDHITEYFENVSDGAGPVVHVQLLPEERSAIIIFCNPKGKA</sequence>
<keyword evidence="3" id="KW-1185">Reference proteome</keyword>
<dbReference type="InterPro" id="IPR057050">
    <property type="entry name" value="RRM_PARP14_2"/>
</dbReference>
<feature type="non-terminal residue" evidence="2">
    <location>
        <position position="1"/>
    </location>
</feature>
<dbReference type="Pfam" id="PF23085">
    <property type="entry name" value="RRM_PARP14_3"/>
    <property type="match status" value="1"/>
</dbReference>
<evidence type="ECO:0000313" key="3">
    <source>
        <dbReference type="Proteomes" id="UP000531938"/>
    </source>
</evidence>
<evidence type="ECO:0000259" key="1">
    <source>
        <dbReference type="Pfam" id="PF23245"/>
    </source>
</evidence>
<accession>A0A7K7BEL5</accession>
<dbReference type="AlphaFoldDB" id="A0A7K7BEL5"/>
<dbReference type="Pfam" id="PF23245">
    <property type="entry name" value="RRM_PARP14_2"/>
    <property type="match status" value="1"/>
</dbReference>
<comment type="caution">
    <text evidence="2">The sequence shown here is derived from an EMBL/GenBank/DDBJ whole genome shotgun (WGS) entry which is preliminary data.</text>
</comment>
<name>A0A7K7BEL5_9AVES</name>
<proteinExistence type="predicted"/>
<dbReference type="InterPro" id="IPR012677">
    <property type="entry name" value="Nucleotide-bd_a/b_plait_sf"/>
</dbReference>
<feature type="non-terminal residue" evidence="2">
    <location>
        <position position="138"/>
    </location>
</feature>
<dbReference type="Gene3D" id="3.30.70.330">
    <property type="match status" value="1"/>
</dbReference>
<dbReference type="Proteomes" id="UP000531938">
    <property type="component" value="Unassembled WGS sequence"/>
</dbReference>
<organism evidence="2 3">
    <name type="scientific">Nothoprocta ornata</name>
    <dbReference type="NCBI Taxonomy" id="83376"/>
    <lineage>
        <taxon>Eukaryota</taxon>
        <taxon>Metazoa</taxon>
        <taxon>Chordata</taxon>
        <taxon>Craniata</taxon>
        <taxon>Vertebrata</taxon>
        <taxon>Euteleostomi</taxon>
        <taxon>Archelosauria</taxon>
        <taxon>Archosauria</taxon>
        <taxon>Dinosauria</taxon>
        <taxon>Saurischia</taxon>
        <taxon>Theropoda</taxon>
        <taxon>Coelurosauria</taxon>
        <taxon>Aves</taxon>
        <taxon>Palaeognathae</taxon>
        <taxon>Tinamiformes</taxon>
        <taxon>Tinamidae</taxon>
        <taxon>Nothoprocta</taxon>
    </lineage>
</organism>
<evidence type="ECO:0000313" key="2">
    <source>
        <dbReference type="EMBL" id="NWY06729.1"/>
    </source>
</evidence>
<reference evidence="2 3" key="1">
    <citation type="submission" date="2019-09" db="EMBL/GenBank/DDBJ databases">
        <title>Bird 10,000 Genomes (B10K) Project - Family phase.</title>
        <authorList>
            <person name="Zhang G."/>
        </authorList>
    </citation>
    <scope>NUCLEOTIDE SEQUENCE [LARGE SCALE GENOMIC DNA]</scope>
    <source>
        <strain evidence="2">B10K-MSB-03</strain>
    </source>
</reference>
<dbReference type="EMBL" id="VZSH01000335">
    <property type="protein sequence ID" value="NWY06729.1"/>
    <property type="molecule type" value="Genomic_DNA"/>
</dbReference>